<organism evidence="4 5">
    <name type="scientific">Funneliformis caledonium</name>
    <dbReference type="NCBI Taxonomy" id="1117310"/>
    <lineage>
        <taxon>Eukaryota</taxon>
        <taxon>Fungi</taxon>
        <taxon>Fungi incertae sedis</taxon>
        <taxon>Mucoromycota</taxon>
        <taxon>Glomeromycotina</taxon>
        <taxon>Glomeromycetes</taxon>
        <taxon>Glomerales</taxon>
        <taxon>Glomeraceae</taxon>
        <taxon>Funneliformis</taxon>
    </lineage>
</organism>
<keyword evidence="5" id="KW-1185">Reference proteome</keyword>
<reference evidence="4" key="1">
    <citation type="submission" date="2021-06" db="EMBL/GenBank/DDBJ databases">
        <authorList>
            <person name="Kallberg Y."/>
            <person name="Tangrot J."/>
            <person name="Rosling A."/>
        </authorList>
    </citation>
    <scope>NUCLEOTIDE SEQUENCE</scope>
    <source>
        <strain evidence="4">UK204</strain>
    </source>
</reference>
<evidence type="ECO:0000256" key="1">
    <source>
        <dbReference type="ARBA" id="ARBA00037883"/>
    </source>
</evidence>
<comment type="similarity">
    <text evidence="2">Belongs to the choline/ethanolamine kinase family.</text>
</comment>
<dbReference type="GO" id="GO:0004305">
    <property type="term" value="F:ethanolamine kinase activity"/>
    <property type="evidence" value="ECO:0007669"/>
    <property type="project" value="UniProtKB-EC"/>
</dbReference>
<dbReference type="GO" id="GO:0006646">
    <property type="term" value="P:phosphatidylethanolamine biosynthetic process"/>
    <property type="evidence" value="ECO:0007669"/>
    <property type="project" value="TreeGrafter"/>
</dbReference>
<evidence type="ECO:0000313" key="4">
    <source>
        <dbReference type="EMBL" id="CAG8558102.1"/>
    </source>
</evidence>
<dbReference type="OrthoDB" id="10267235at2759"/>
<evidence type="ECO:0000256" key="2">
    <source>
        <dbReference type="ARBA" id="ARBA00038211"/>
    </source>
</evidence>
<comment type="caution">
    <text evidence="4">The sequence shown here is derived from an EMBL/GenBank/DDBJ whole genome shotgun (WGS) entry which is preliminary data.</text>
</comment>
<dbReference type="InterPro" id="IPR011009">
    <property type="entry name" value="Kinase-like_dom_sf"/>
</dbReference>
<dbReference type="AlphaFoldDB" id="A0A9N9B9N6"/>
<proteinExistence type="inferred from homology"/>
<protein>
    <recommendedName>
        <fullName evidence="3">ethanolamine kinase</fullName>
        <ecNumber evidence="3">2.7.1.82</ecNumber>
    </recommendedName>
</protein>
<dbReference type="PANTHER" id="PTHR22603">
    <property type="entry name" value="CHOLINE/ETHANOALAMINE KINASE"/>
    <property type="match status" value="1"/>
</dbReference>
<dbReference type="Proteomes" id="UP000789570">
    <property type="component" value="Unassembled WGS sequence"/>
</dbReference>
<evidence type="ECO:0000256" key="3">
    <source>
        <dbReference type="ARBA" id="ARBA00038874"/>
    </source>
</evidence>
<gene>
    <name evidence="4" type="ORF">FCALED_LOCUS6459</name>
</gene>
<accession>A0A9N9B9N6</accession>
<dbReference type="GO" id="GO:0005737">
    <property type="term" value="C:cytoplasm"/>
    <property type="evidence" value="ECO:0007669"/>
    <property type="project" value="TreeGrafter"/>
</dbReference>
<dbReference type="CDD" id="cd05157">
    <property type="entry name" value="ETNK_euk"/>
    <property type="match status" value="1"/>
</dbReference>
<dbReference type="Pfam" id="PF01633">
    <property type="entry name" value="Choline_kinase"/>
    <property type="match status" value="1"/>
</dbReference>
<evidence type="ECO:0000313" key="5">
    <source>
        <dbReference type="Proteomes" id="UP000789570"/>
    </source>
</evidence>
<dbReference type="EC" id="2.7.1.82" evidence="3"/>
<comment type="pathway">
    <text evidence="1">Phospholipid metabolism; phosphatidylethanolamine biosynthesis; phosphatidylethanolamine from ethanolamine: step 1/3.</text>
</comment>
<name>A0A9N9B9N6_9GLOM</name>
<dbReference type="EMBL" id="CAJVPQ010001548">
    <property type="protein sequence ID" value="CAG8558102.1"/>
    <property type="molecule type" value="Genomic_DNA"/>
</dbReference>
<dbReference type="SUPFAM" id="SSF56112">
    <property type="entry name" value="Protein kinase-like (PK-like)"/>
    <property type="match status" value="1"/>
</dbReference>
<dbReference type="Gene3D" id="3.90.1200.10">
    <property type="match status" value="1"/>
</dbReference>
<dbReference type="PANTHER" id="PTHR22603:SF66">
    <property type="entry name" value="ETHANOLAMINE KINASE"/>
    <property type="match status" value="1"/>
</dbReference>
<sequence>MSSNGFNHTFEVSSLVQLEEHIQNEVKNINYFVESSNLFECSSHVVLKIFTDWKKEDLELVQFKDGITNKLVKCTNKALNFSVLIRAYGNKSEVLIDRKQEIYNLVTLSSLGMSPPFYGRFSNGLVYGFIEGTAFSVPDLSNSCKSSLVAEHLAAWHNVNIAGEKKPKLFVTLKKWLKEELNTELTNLELELTKVNSPVVFCHNDLLYGNIIYNETTKKVSFIDYEYGCYSYRGFDIGNHFCEFAGFECDYSLYPDKKFQFQWLRHYLNTFNSAKGEMLRDNDVTDNELFTLYREVNKFALASHFYWGLWALVQAQLSDIDFDYMEYAVLRFKEYYKRKNEFLSL</sequence>